<name>A0A254NE56_9BURK</name>
<proteinExistence type="predicted"/>
<dbReference type="Pfam" id="PF05569">
    <property type="entry name" value="Peptidase_M56"/>
    <property type="match status" value="1"/>
</dbReference>
<evidence type="ECO:0000256" key="1">
    <source>
        <dbReference type="SAM" id="MobiDB-lite"/>
    </source>
</evidence>
<protein>
    <recommendedName>
        <fullName evidence="3">Peptidase M56 domain-containing protein</fullName>
    </recommendedName>
</protein>
<dbReference type="OrthoDB" id="9762883at2"/>
<comment type="caution">
    <text evidence="4">The sequence shown here is derived from an EMBL/GenBank/DDBJ whole genome shotgun (WGS) entry which is preliminary data.</text>
</comment>
<feature type="transmembrane region" description="Helical" evidence="2">
    <location>
        <begin position="6"/>
        <end position="27"/>
    </location>
</feature>
<dbReference type="PANTHER" id="PTHR34978:SF3">
    <property type="entry name" value="SLR0241 PROTEIN"/>
    <property type="match status" value="1"/>
</dbReference>
<dbReference type="EMBL" id="NISI01000005">
    <property type="protein sequence ID" value="OWR03698.1"/>
    <property type="molecule type" value="Genomic_DNA"/>
</dbReference>
<accession>A0A254NE56</accession>
<keyword evidence="2" id="KW-0472">Membrane</keyword>
<keyword evidence="5" id="KW-1185">Reference proteome</keyword>
<feature type="transmembrane region" description="Helical" evidence="2">
    <location>
        <begin position="95"/>
        <end position="113"/>
    </location>
</feature>
<reference evidence="4 5" key="1">
    <citation type="journal article" date="2007" name="Int. J. Syst. Evol. Microbiol.">
        <title>Description of Pelomonas aquatica sp. nov. and Pelomonas puraquae sp. nov., isolated from industrial and haemodialysis water.</title>
        <authorList>
            <person name="Gomila M."/>
            <person name="Bowien B."/>
            <person name="Falsen E."/>
            <person name="Moore E.R."/>
            <person name="Lalucat J."/>
        </authorList>
    </citation>
    <scope>NUCLEOTIDE SEQUENCE [LARGE SCALE GENOMIC DNA]</scope>
    <source>
        <strain evidence="4 5">CCUG 52769</strain>
    </source>
</reference>
<feature type="compositionally biased region" description="Basic and acidic residues" evidence="1">
    <location>
        <begin position="464"/>
        <end position="476"/>
    </location>
</feature>
<evidence type="ECO:0000256" key="2">
    <source>
        <dbReference type="SAM" id="Phobius"/>
    </source>
</evidence>
<feature type="domain" description="Peptidase M56" evidence="3">
    <location>
        <begin position="9"/>
        <end position="265"/>
    </location>
</feature>
<dbReference type="InterPro" id="IPR052173">
    <property type="entry name" value="Beta-lactam_resp_regulator"/>
</dbReference>
<dbReference type="RefSeq" id="WP_088483935.1">
    <property type="nucleotide sequence ID" value="NZ_NISI01000005.1"/>
</dbReference>
<dbReference type="Proteomes" id="UP000197446">
    <property type="component" value="Unassembled WGS sequence"/>
</dbReference>
<evidence type="ECO:0000313" key="5">
    <source>
        <dbReference type="Proteomes" id="UP000197446"/>
    </source>
</evidence>
<feature type="transmembrane region" description="Helical" evidence="2">
    <location>
        <begin position="39"/>
        <end position="56"/>
    </location>
</feature>
<dbReference type="PANTHER" id="PTHR34978">
    <property type="entry name" value="POSSIBLE SENSOR-TRANSDUCER PROTEIN BLAR"/>
    <property type="match status" value="1"/>
</dbReference>
<evidence type="ECO:0000259" key="3">
    <source>
        <dbReference type="Pfam" id="PF05569"/>
    </source>
</evidence>
<gene>
    <name evidence="4" type="ORF">CDO81_14530</name>
</gene>
<evidence type="ECO:0000313" key="4">
    <source>
        <dbReference type="EMBL" id="OWR03698.1"/>
    </source>
</evidence>
<dbReference type="CDD" id="cd07341">
    <property type="entry name" value="M56_BlaR1_MecR1_like"/>
    <property type="match status" value="1"/>
</dbReference>
<sequence length="483" mass="52173">MNAELLLTALLRLTLLASAALLLLGAGRPVLRRALGARATYAAWLLVPLLIASPWLPRTSLPAPAALALPAALPLAPVDTEPVNAAVAARPASHWPMALLLTWMLGAATLAAAQWRAQRRYEAGLWRDANGQWRAPAGHSPAVVGLWPGRLVLPADFACRFDAPTRQLMLAHEAVHLRRQDNAWNLLALLLLCLQWFNPLAWWGRCALRDDQELACDEAVLDAATDPAARARYASALLAAHQGPGHPALASGWTSSHPLVQRVQWLSRWRRTSRVRRLAAAALVAGLGAAAGLVARAAQEPTVPAPAPAPTSAGAQGLVFEVASQVGRRDWHHADMTLPLNRPLLGGPAGVMLQSMLPGWCLYVSLYTFADGSVRPTAQPMDETCQRPLADWQELPTNGRVAQFVAQTAQGPLQAQVSARWTLPQHPAVPSLNRAETAALPQLSAAQQAEITRQREHIAQIRRDMDAQDRAWRAAREAQPGTR</sequence>
<dbReference type="InterPro" id="IPR008756">
    <property type="entry name" value="Peptidase_M56"/>
</dbReference>
<organism evidence="4 5">
    <name type="scientific">Roseateles puraquae</name>
    <dbReference type="NCBI Taxonomy" id="431059"/>
    <lineage>
        <taxon>Bacteria</taxon>
        <taxon>Pseudomonadati</taxon>
        <taxon>Pseudomonadota</taxon>
        <taxon>Betaproteobacteria</taxon>
        <taxon>Burkholderiales</taxon>
        <taxon>Sphaerotilaceae</taxon>
        <taxon>Roseateles</taxon>
    </lineage>
</organism>
<keyword evidence="2" id="KW-0812">Transmembrane</keyword>
<feature type="transmembrane region" description="Helical" evidence="2">
    <location>
        <begin position="278"/>
        <end position="298"/>
    </location>
</feature>
<keyword evidence="2" id="KW-1133">Transmembrane helix</keyword>
<dbReference type="AlphaFoldDB" id="A0A254NE56"/>
<feature type="region of interest" description="Disordered" evidence="1">
    <location>
        <begin position="464"/>
        <end position="483"/>
    </location>
</feature>